<evidence type="ECO:0000313" key="2">
    <source>
        <dbReference type="Proteomes" id="UP001159364"/>
    </source>
</evidence>
<dbReference type="Gene3D" id="3.40.50.1100">
    <property type="match status" value="1"/>
</dbReference>
<dbReference type="Proteomes" id="UP001159364">
    <property type="component" value="Linkage Group LG11"/>
</dbReference>
<reference evidence="1 2" key="1">
    <citation type="submission" date="2021-09" db="EMBL/GenBank/DDBJ databases">
        <title>Genomic insights and catalytic innovation underlie evolution of tropane alkaloids biosynthesis.</title>
        <authorList>
            <person name="Wang Y.-J."/>
            <person name="Tian T."/>
            <person name="Huang J.-P."/>
            <person name="Huang S.-X."/>
        </authorList>
    </citation>
    <scope>NUCLEOTIDE SEQUENCE [LARGE SCALE GENOMIC DNA]</scope>
    <source>
        <strain evidence="1">KIB-2018</strain>
        <tissue evidence="1">Leaf</tissue>
    </source>
</reference>
<sequence>MGLVDGIARLVCAQAANANPLYLHYKSWRKDFRPVGDPVSIDRVVYALKISNGIVEEAREEELMDAMALADSTGMFICPHTGVALTALIKLINSGIIQPTDKTVVVSTDKKGE</sequence>
<gene>
    <name evidence="1" type="ORF">K2173_015983</name>
</gene>
<dbReference type="EMBL" id="JAIWQS010000011">
    <property type="protein sequence ID" value="KAJ8750802.1"/>
    <property type="molecule type" value="Genomic_DNA"/>
</dbReference>
<name>A0AAV8SEW7_9ROSI</name>
<evidence type="ECO:0008006" key="3">
    <source>
        <dbReference type="Google" id="ProtNLM"/>
    </source>
</evidence>
<evidence type="ECO:0000313" key="1">
    <source>
        <dbReference type="EMBL" id="KAJ8750802.1"/>
    </source>
</evidence>
<dbReference type="AlphaFoldDB" id="A0AAV8SEW7"/>
<proteinExistence type="predicted"/>
<organism evidence="1 2">
    <name type="scientific">Erythroxylum novogranatense</name>
    <dbReference type="NCBI Taxonomy" id="1862640"/>
    <lineage>
        <taxon>Eukaryota</taxon>
        <taxon>Viridiplantae</taxon>
        <taxon>Streptophyta</taxon>
        <taxon>Embryophyta</taxon>
        <taxon>Tracheophyta</taxon>
        <taxon>Spermatophyta</taxon>
        <taxon>Magnoliopsida</taxon>
        <taxon>eudicotyledons</taxon>
        <taxon>Gunneridae</taxon>
        <taxon>Pentapetalae</taxon>
        <taxon>rosids</taxon>
        <taxon>fabids</taxon>
        <taxon>Malpighiales</taxon>
        <taxon>Erythroxylaceae</taxon>
        <taxon>Erythroxylum</taxon>
    </lineage>
</organism>
<dbReference type="InterPro" id="IPR036052">
    <property type="entry name" value="TrpB-like_PALP_sf"/>
</dbReference>
<accession>A0AAV8SEW7</accession>
<comment type="caution">
    <text evidence="1">The sequence shown here is derived from an EMBL/GenBank/DDBJ whole genome shotgun (WGS) entry which is preliminary data.</text>
</comment>
<dbReference type="SUPFAM" id="SSF53686">
    <property type="entry name" value="Tryptophan synthase beta subunit-like PLP-dependent enzymes"/>
    <property type="match status" value="1"/>
</dbReference>
<protein>
    <recommendedName>
        <fullName evidence="3">Threonine synthase</fullName>
    </recommendedName>
</protein>
<keyword evidence="2" id="KW-1185">Reference proteome</keyword>